<dbReference type="Proteomes" id="UP001243846">
    <property type="component" value="Unassembled WGS sequence"/>
</dbReference>
<reference evidence="3" key="1">
    <citation type="journal article" date="2019" name="Int. J. Syst. Evol. Microbiol.">
        <title>The Global Catalogue of Microorganisms (GCM) 10K type strain sequencing project: providing services to taxonomists for standard genome sequencing and annotation.</title>
        <authorList>
            <consortium name="The Broad Institute Genomics Platform"/>
            <consortium name="The Broad Institute Genome Sequencing Center for Infectious Disease"/>
            <person name="Wu L."/>
            <person name="Ma J."/>
        </authorList>
    </citation>
    <scope>NUCLEOTIDE SEQUENCE [LARGE SCALE GENOMIC DNA]</scope>
    <source>
        <strain evidence="3">CECT 8482</strain>
    </source>
</reference>
<organism evidence="2 3">
    <name type="scientific">Paracoccus cavernae</name>
    <dbReference type="NCBI Taxonomy" id="1571207"/>
    <lineage>
        <taxon>Bacteria</taxon>
        <taxon>Pseudomonadati</taxon>
        <taxon>Pseudomonadota</taxon>
        <taxon>Alphaproteobacteria</taxon>
        <taxon>Rhodobacterales</taxon>
        <taxon>Paracoccaceae</taxon>
        <taxon>Paracoccus</taxon>
    </lineage>
</organism>
<evidence type="ECO:0000313" key="3">
    <source>
        <dbReference type="Proteomes" id="UP001243846"/>
    </source>
</evidence>
<evidence type="ECO:0008006" key="4">
    <source>
        <dbReference type="Google" id="ProtNLM"/>
    </source>
</evidence>
<evidence type="ECO:0000313" key="2">
    <source>
        <dbReference type="EMBL" id="MDN3713291.1"/>
    </source>
</evidence>
<protein>
    <recommendedName>
        <fullName evidence="4">H-NS histone family protein</fullName>
    </recommendedName>
</protein>
<dbReference type="EMBL" id="JAUFRC010000001">
    <property type="protein sequence ID" value="MDN3713291.1"/>
    <property type="molecule type" value="Genomic_DNA"/>
</dbReference>
<dbReference type="RefSeq" id="WP_377786391.1">
    <property type="nucleotide sequence ID" value="NZ_JBHUOC010000001.1"/>
</dbReference>
<evidence type="ECO:0000256" key="1">
    <source>
        <dbReference type="SAM" id="MobiDB-lite"/>
    </source>
</evidence>
<comment type="caution">
    <text evidence="2">The sequence shown here is derived from an EMBL/GenBank/DDBJ whole genome shotgun (WGS) entry which is preliminary data.</text>
</comment>
<name>A0ABT8DAC9_9RHOB</name>
<feature type="region of interest" description="Disordered" evidence="1">
    <location>
        <begin position="75"/>
        <end position="152"/>
    </location>
</feature>
<proteinExistence type="predicted"/>
<accession>A0ABT8DAC9</accession>
<gene>
    <name evidence="2" type="ORF">QWZ10_19040</name>
</gene>
<feature type="compositionally biased region" description="Low complexity" evidence="1">
    <location>
        <begin position="75"/>
        <end position="88"/>
    </location>
</feature>
<sequence length="152" mass="16327">MEPDALVDLERRLMAAKIEETAKAIKADDGLAVRLARAKSRLLAEDVAEVFDALAEAAVTVAPAGTSFAEEVAAAKRPAPSAPRRPIALPAPEPVEPAAPALPILPRPEPRQFSGDWSAPHNDWPERQAFVDGGSFENDPYDRDPLGFLANR</sequence>
<keyword evidence="3" id="KW-1185">Reference proteome</keyword>